<feature type="compositionally biased region" description="Low complexity" evidence="1">
    <location>
        <begin position="668"/>
        <end position="682"/>
    </location>
</feature>
<name>A0ABN9T657_9DINO</name>
<reference evidence="2" key="1">
    <citation type="submission" date="2023-10" db="EMBL/GenBank/DDBJ databases">
        <authorList>
            <person name="Chen Y."/>
            <person name="Shah S."/>
            <person name="Dougan E. K."/>
            <person name="Thang M."/>
            <person name="Chan C."/>
        </authorList>
    </citation>
    <scope>NUCLEOTIDE SEQUENCE [LARGE SCALE GENOMIC DNA]</scope>
</reference>
<feature type="compositionally biased region" description="Gly residues" evidence="1">
    <location>
        <begin position="330"/>
        <end position="343"/>
    </location>
</feature>
<gene>
    <name evidence="2" type="ORF">PCOR1329_LOCUS35965</name>
</gene>
<feature type="compositionally biased region" description="Low complexity" evidence="1">
    <location>
        <begin position="723"/>
        <end position="737"/>
    </location>
</feature>
<feature type="region of interest" description="Disordered" evidence="1">
    <location>
        <begin position="613"/>
        <end position="737"/>
    </location>
</feature>
<dbReference type="EMBL" id="CAUYUJ010014388">
    <property type="protein sequence ID" value="CAK0840541.1"/>
    <property type="molecule type" value="Genomic_DNA"/>
</dbReference>
<feature type="compositionally biased region" description="Basic and acidic residues" evidence="1">
    <location>
        <begin position="391"/>
        <end position="402"/>
    </location>
</feature>
<keyword evidence="3" id="KW-1185">Reference proteome</keyword>
<feature type="region of interest" description="Disordered" evidence="1">
    <location>
        <begin position="329"/>
        <end position="427"/>
    </location>
</feature>
<sequence>MPTLARVTDIDTRRFDSLAGLFGISAEDLRKDGDGLHPRAQNTSSEYAHRTLLAAITVDLARALLPELDKGLSVKVIVPYRLEKGILKDGGSLTPQALQIAMKGDKCSDAPDPDPLQTSTCADTVPRPRGPDYISDRVDQEVVGGRGEHAKNFNAQFDIPLEVDQRRGDLGLGKAAARPMRHEGELGSRCGPSPWPSGAAAGLAAAQPLAPMHRLALCAAAGGQAYDPGLAGLLSEQDLFDCAEDRGEQVEELVVCAAPGEWCCSHRRVGCAAESGGGPADPAAAASRVLADGSSFDCREDIGTWESSWGPERKRWCCSNMHVACPWQGTEGGGQGQDQGHGGATPATRDGPREEGVARESERERERAESPGARVTTLKPRSTATSSAAAPDHRTVDFEKAESPGARVTTPKPQSTPTSSAAAPDHRTADFDCRDNLASWKHKWSLEQKAWCCSHHRLGCEYSFDCRSGFHSCKTGWSDVKKQWCRLQGVVCGSDAYDWVFDCQEGFSNMGNGWSDWKKRWCCKHRSVGCEATTTTVVSGLHDCTQDLKDFQVKWHWRKQKWCCEHLELGCIGENSPFSIALAARNKSHWDCEESKVARANWTLEQREWCAEHPSAPRQEDEDRHEHFDCPRDAPPEKVDGWSIDHKARWRTSAAGPRGPSAARSLLATAPRWRSSSRAPPSRRAPKGCGAGAPGPPCPRRWRERRRASPCLRSPCQRRVAPRRVAAAAGALAARAP</sequence>
<evidence type="ECO:0000313" key="2">
    <source>
        <dbReference type="EMBL" id="CAK0840541.1"/>
    </source>
</evidence>
<evidence type="ECO:0000256" key="1">
    <source>
        <dbReference type="SAM" id="MobiDB-lite"/>
    </source>
</evidence>
<comment type="caution">
    <text evidence="2">The sequence shown here is derived from an EMBL/GenBank/DDBJ whole genome shotgun (WGS) entry which is preliminary data.</text>
</comment>
<evidence type="ECO:0000313" key="3">
    <source>
        <dbReference type="Proteomes" id="UP001189429"/>
    </source>
</evidence>
<feature type="compositionally biased region" description="Low complexity" evidence="1">
    <location>
        <begin position="409"/>
        <end position="423"/>
    </location>
</feature>
<protein>
    <submittedName>
        <fullName evidence="2">Uncharacterized protein</fullName>
    </submittedName>
</protein>
<feature type="compositionally biased region" description="Basic and acidic residues" evidence="1">
    <location>
        <begin position="350"/>
        <end position="369"/>
    </location>
</feature>
<accession>A0ABN9T657</accession>
<dbReference type="Proteomes" id="UP001189429">
    <property type="component" value="Unassembled WGS sequence"/>
</dbReference>
<feature type="compositionally biased region" description="Basic and acidic residues" evidence="1">
    <location>
        <begin position="618"/>
        <end position="647"/>
    </location>
</feature>
<proteinExistence type="predicted"/>
<feature type="region of interest" description="Disordered" evidence="1">
    <location>
        <begin position="104"/>
        <end position="135"/>
    </location>
</feature>
<organism evidence="2 3">
    <name type="scientific">Prorocentrum cordatum</name>
    <dbReference type="NCBI Taxonomy" id="2364126"/>
    <lineage>
        <taxon>Eukaryota</taxon>
        <taxon>Sar</taxon>
        <taxon>Alveolata</taxon>
        <taxon>Dinophyceae</taxon>
        <taxon>Prorocentrales</taxon>
        <taxon>Prorocentraceae</taxon>
        <taxon>Prorocentrum</taxon>
    </lineage>
</organism>